<dbReference type="InterPro" id="IPR027268">
    <property type="entry name" value="Peptidase_M4/M1_CTD_sf"/>
</dbReference>
<organism evidence="2 3">
    <name type="scientific">Nibrella viscosa</name>
    <dbReference type="NCBI Taxonomy" id="1084524"/>
    <lineage>
        <taxon>Bacteria</taxon>
        <taxon>Pseudomonadati</taxon>
        <taxon>Bacteroidota</taxon>
        <taxon>Cytophagia</taxon>
        <taxon>Cytophagales</taxon>
        <taxon>Spirosomataceae</taxon>
        <taxon>Nibrella</taxon>
    </lineage>
</organism>
<name>A0ABP8JXA9_9BACT</name>
<evidence type="ECO:0000313" key="3">
    <source>
        <dbReference type="Proteomes" id="UP001500936"/>
    </source>
</evidence>
<dbReference type="Proteomes" id="UP001500936">
    <property type="component" value="Unassembled WGS sequence"/>
</dbReference>
<accession>A0ABP8JXA9</accession>
<reference evidence="3" key="1">
    <citation type="journal article" date="2019" name="Int. J. Syst. Evol. Microbiol.">
        <title>The Global Catalogue of Microorganisms (GCM) 10K type strain sequencing project: providing services to taxonomists for standard genome sequencing and annotation.</title>
        <authorList>
            <consortium name="The Broad Institute Genomics Platform"/>
            <consortium name="The Broad Institute Genome Sequencing Center for Infectious Disease"/>
            <person name="Wu L."/>
            <person name="Ma J."/>
        </authorList>
    </citation>
    <scope>NUCLEOTIDE SEQUENCE [LARGE SCALE GENOMIC DNA]</scope>
    <source>
        <strain evidence="3">JCM 17925</strain>
    </source>
</reference>
<dbReference type="InterPro" id="IPR026444">
    <property type="entry name" value="Secre_tail"/>
</dbReference>
<proteinExistence type="predicted"/>
<dbReference type="Pfam" id="PF18962">
    <property type="entry name" value="Por_Secre_tail"/>
    <property type="match status" value="1"/>
</dbReference>
<dbReference type="NCBIfam" id="TIGR04183">
    <property type="entry name" value="Por_Secre_tail"/>
    <property type="match status" value="1"/>
</dbReference>
<evidence type="ECO:0000313" key="2">
    <source>
        <dbReference type="EMBL" id="GAA4397396.1"/>
    </source>
</evidence>
<gene>
    <name evidence="2" type="ORF">GCM10023187_06800</name>
</gene>
<sequence length="454" mass="49282">MQQTSRYTDARDATLIAAETLFGGCSPQQKAVADAWTVAGLAPTYRCNPDCDFDVILQVVNNSPSTCNQLITLNSYCMGQSGACDGVSYSYTGPNLATYSGPSSVNITTPNSSGTYQYSVRATKFGCYAPVKTYNFNISCPPSNSCDFSSGPRYVGTWYGLTVQIRQISGKNVLVTAITGSSVDKYFPRGDNFWDRSDFNKDPNAINLQSCLNAGTTGYDGLGLPAGLTPPPGYIQGQEADGAIYFSNGNVANPCDFSTPRRVGTWNGLVVQIRQFPNNISGLVTAFEGSSNDKYLPRGDNFWDNFTKDANVEQYRACLNAGESSWYGLSKPGSVTPPPGYLQGYEPDGAIFFSTNGARKAAPVPEVPAELPMLIRVRPNPAHYELTVTFDLLKAQSVPVRLLDMQGKVVQQQTYPGEAGRNERVLNVAPLPVGMYMLEVKMDGQRIIQKVLKE</sequence>
<keyword evidence="3" id="KW-1185">Reference proteome</keyword>
<feature type="domain" description="Secretion system C-terminal sorting" evidence="1">
    <location>
        <begin position="379"/>
        <end position="451"/>
    </location>
</feature>
<comment type="caution">
    <text evidence="2">The sequence shown here is derived from an EMBL/GenBank/DDBJ whole genome shotgun (WGS) entry which is preliminary data.</text>
</comment>
<evidence type="ECO:0000259" key="1">
    <source>
        <dbReference type="Pfam" id="PF18962"/>
    </source>
</evidence>
<protein>
    <recommendedName>
        <fullName evidence="1">Secretion system C-terminal sorting domain-containing protein</fullName>
    </recommendedName>
</protein>
<dbReference type="EMBL" id="BAABHB010000001">
    <property type="protein sequence ID" value="GAA4397396.1"/>
    <property type="molecule type" value="Genomic_DNA"/>
</dbReference>
<dbReference type="Gene3D" id="1.10.390.10">
    <property type="entry name" value="Neutral Protease Domain 2"/>
    <property type="match status" value="1"/>
</dbReference>